<dbReference type="InterPro" id="IPR010179">
    <property type="entry name" value="CRISPR-assoc_prot_Cse3"/>
</dbReference>
<feature type="non-terminal residue" evidence="1">
    <location>
        <position position="186"/>
    </location>
</feature>
<dbReference type="Gene3D" id="3.30.70.1200">
    <property type="entry name" value="Crispr-associated protein, domain 1"/>
    <property type="match status" value="1"/>
</dbReference>
<gene>
    <name evidence="1" type="primary">cas6e</name>
    <name evidence="1" type="ORF">F4Y60_10005</name>
</gene>
<proteinExistence type="predicted"/>
<evidence type="ECO:0000313" key="1">
    <source>
        <dbReference type="EMBL" id="MXY34399.1"/>
    </source>
</evidence>
<protein>
    <submittedName>
        <fullName evidence="1">Type I-E CRISPR-associated protein Cas6/Cse3/CasE</fullName>
    </submittedName>
</protein>
<reference evidence="1" key="1">
    <citation type="submission" date="2019-09" db="EMBL/GenBank/DDBJ databases">
        <title>Characterisation of the sponge microbiome using genome-centric metagenomics.</title>
        <authorList>
            <person name="Engelberts J.P."/>
            <person name="Robbins S.J."/>
            <person name="De Goeij J.M."/>
            <person name="Aranda M."/>
            <person name="Bell S.C."/>
            <person name="Webster N.S."/>
        </authorList>
    </citation>
    <scope>NUCLEOTIDE SEQUENCE</scope>
    <source>
        <strain evidence="1">SB0664_bin_43</strain>
    </source>
</reference>
<name>A0A6B0Y3M3_9RHOB</name>
<dbReference type="Pfam" id="PF08798">
    <property type="entry name" value="CRISPR_assoc"/>
    <property type="match status" value="1"/>
</dbReference>
<comment type="caution">
    <text evidence="1">The sequence shown here is derived from an EMBL/GenBank/DDBJ whole genome shotgun (WGS) entry which is preliminary data.</text>
</comment>
<dbReference type="NCBIfam" id="TIGR01907">
    <property type="entry name" value="casE_Cse3"/>
    <property type="match status" value="1"/>
</dbReference>
<dbReference type="SMART" id="SM01101">
    <property type="entry name" value="CRISPR_assoc"/>
    <property type="match status" value="1"/>
</dbReference>
<dbReference type="AlphaFoldDB" id="A0A6B0Y3M3"/>
<organism evidence="1">
    <name type="scientific">Boseongicola sp. SB0664_bin_43</name>
    <dbReference type="NCBI Taxonomy" id="2604844"/>
    <lineage>
        <taxon>Bacteria</taxon>
        <taxon>Pseudomonadati</taxon>
        <taxon>Pseudomonadota</taxon>
        <taxon>Alphaproteobacteria</taxon>
        <taxon>Rhodobacterales</taxon>
        <taxon>Paracoccaceae</taxon>
        <taxon>Boseongicola</taxon>
    </lineage>
</organism>
<sequence>MTHYLTRAVLNRNAPEHALRPLLDPVDKDAAFDAHRRLMWTLFPDPDAKRDFLWRSDATGKFLILSARKPQASRLFEPLDSKPFAPVLAAGDRLMFILRANATRDRRSGPQDEVAPGTRRRPLKDRRVDIVMHAMHTLGIIGRGVGADSRSSRRMDVANQAAREWLSAQGRRRGFSVDALAVEDYR</sequence>
<dbReference type="EMBL" id="VXRY01000401">
    <property type="protein sequence ID" value="MXY34399.1"/>
    <property type="molecule type" value="Genomic_DNA"/>
</dbReference>
<accession>A0A6B0Y3M3</accession>
<dbReference type="SUPFAM" id="SSF117987">
    <property type="entry name" value="CRISPR-associated protein"/>
    <property type="match status" value="1"/>
</dbReference>